<reference evidence="1" key="1">
    <citation type="submission" date="2020-09" db="EMBL/GenBank/DDBJ databases">
        <title>Genome-Enabled Discovery of Anthraquinone Biosynthesis in Senna tora.</title>
        <authorList>
            <person name="Kang S.-H."/>
            <person name="Pandey R.P."/>
            <person name="Lee C.-M."/>
            <person name="Sim J.-S."/>
            <person name="Jeong J.-T."/>
            <person name="Choi B.-S."/>
            <person name="Jung M."/>
            <person name="Ginzburg D."/>
            <person name="Zhao K."/>
            <person name="Won S.Y."/>
            <person name="Oh T.-J."/>
            <person name="Yu Y."/>
            <person name="Kim N.-H."/>
            <person name="Lee O.R."/>
            <person name="Lee T.-H."/>
            <person name="Bashyal P."/>
            <person name="Kim T.-S."/>
            <person name="Lee W.-H."/>
            <person name="Kawkins C."/>
            <person name="Kim C.-K."/>
            <person name="Kim J.S."/>
            <person name="Ahn B.O."/>
            <person name="Rhee S.Y."/>
            <person name="Sohng J.K."/>
        </authorList>
    </citation>
    <scope>NUCLEOTIDE SEQUENCE</scope>
    <source>
        <tissue evidence="1">Leaf</tissue>
    </source>
</reference>
<sequence>MKDAIQCQEHQADVAEIDSDKVLDMAPYLAVFWYEVSAHIISSPGYIQQHKPYLDTITFSLLDKQVSKWKLNASADINLENHY</sequence>
<dbReference type="AlphaFoldDB" id="A0A834TAS2"/>
<gene>
    <name evidence="1" type="ORF">G2W53_023596</name>
</gene>
<evidence type="ECO:0000313" key="1">
    <source>
        <dbReference type="EMBL" id="KAF7818141.1"/>
    </source>
</evidence>
<dbReference type="Proteomes" id="UP000634136">
    <property type="component" value="Unassembled WGS sequence"/>
</dbReference>
<evidence type="ECO:0000313" key="2">
    <source>
        <dbReference type="Proteomes" id="UP000634136"/>
    </source>
</evidence>
<organism evidence="1 2">
    <name type="scientific">Senna tora</name>
    <dbReference type="NCBI Taxonomy" id="362788"/>
    <lineage>
        <taxon>Eukaryota</taxon>
        <taxon>Viridiplantae</taxon>
        <taxon>Streptophyta</taxon>
        <taxon>Embryophyta</taxon>
        <taxon>Tracheophyta</taxon>
        <taxon>Spermatophyta</taxon>
        <taxon>Magnoliopsida</taxon>
        <taxon>eudicotyledons</taxon>
        <taxon>Gunneridae</taxon>
        <taxon>Pentapetalae</taxon>
        <taxon>rosids</taxon>
        <taxon>fabids</taxon>
        <taxon>Fabales</taxon>
        <taxon>Fabaceae</taxon>
        <taxon>Caesalpinioideae</taxon>
        <taxon>Cassia clade</taxon>
        <taxon>Senna</taxon>
    </lineage>
</organism>
<accession>A0A834TAS2</accession>
<dbReference type="EMBL" id="JAAIUW010000008">
    <property type="protein sequence ID" value="KAF7818141.1"/>
    <property type="molecule type" value="Genomic_DNA"/>
</dbReference>
<keyword evidence="2" id="KW-1185">Reference proteome</keyword>
<proteinExistence type="predicted"/>
<comment type="caution">
    <text evidence="1">The sequence shown here is derived from an EMBL/GenBank/DDBJ whole genome shotgun (WGS) entry which is preliminary data.</text>
</comment>
<protein>
    <submittedName>
        <fullName evidence="1">Uncharacterized protein</fullName>
    </submittedName>
</protein>
<name>A0A834TAS2_9FABA</name>